<sequence>VDWPDALVDMFGVVQLLLFDLDNFGFSCVVGSSPVVRYVISVGFFPALIAYIGMCFVISRAQPNQRLRWEVPKLLSTLGQFMQVGYSPMTTLALAPFMCYQHPTGLRSMLKYPSILCGSDAHGAMLIAGLLLLVFFVLGFLTLCCFLAHKLPAWSVGGKALRVRACKFLIFRFRLDRWWYGVPLLAKGPLMSLPVVLATDYPPVQTTFVQLFIALYLVLQVVSWPWKTPVLNAIDAWIGVSLVMLINNASLLVPDLGTSMLIFVDMANSGLDV</sequence>
<comment type="caution">
    <text evidence="2">The sequence shown here is derived from an EMBL/GenBank/DDBJ whole genome shotgun (WGS) entry which is preliminary data.</text>
</comment>
<dbReference type="AlphaFoldDB" id="A0A812X165"/>
<keyword evidence="1" id="KW-0812">Transmembrane</keyword>
<accession>A0A812X165</accession>
<keyword evidence="1" id="KW-0472">Membrane</keyword>
<name>A0A812X165_SYMPI</name>
<reference evidence="2" key="1">
    <citation type="submission" date="2021-02" db="EMBL/GenBank/DDBJ databases">
        <authorList>
            <person name="Dougan E. K."/>
            <person name="Rhodes N."/>
            <person name="Thang M."/>
            <person name="Chan C."/>
        </authorList>
    </citation>
    <scope>NUCLEOTIDE SEQUENCE</scope>
</reference>
<feature type="transmembrane region" description="Helical" evidence="1">
    <location>
        <begin position="238"/>
        <end position="264"/>
    </location>
</feature>
<organism evidence="2 3">
    <name type="scientific">Symbiodinium pilosum</name>
    <name type="common">Dinoflagellate</name>
    <dbReference type="NCBI Taxonomy" id="2952"/>
    <lineage>
        <taxon>Eukaryota</taxon>
        <taxon>Sar</taxon>
        <taxon>Alveolata</taxon>
        <taxon>Dinophyceae</taxon>
        <taxon>Suessiales</taxon>
        <taxon>Symbiodiniaceae</taxon>
        <taxon>Symbiodinium</taxon>
    </lineage>
</organism>
<evidence type="ECO:0000313" key="2">
    <source>
        <dbReference type="EMBL" id="CAE7707868.1"/>
    </source>
</evidence>
<dbReference type="EMBL" id="CAJNIZ010045005">
    <property type="protein sequence ID" value="CAE7707868.1"/>
    <property type="molecule type" value="Genomic_DNA"/>
</dbReference>
<dbReference type="OrthoDB" id="447656at2759"/>
<feature type="non-terminal residue" evidence="2">
    <location>
        <position position="1"/>
    </location>
</feature>
<keyword evidence="3" id="KW-1185">Reference proteome</keyword>
<dbReference type="Proteomes" id="UP000649617">
    <property type="component" value="Unassembled WGS sequence"/>
</dbReference>
<protein>
    <submittedName>
        <fullName evidence="2">Uncharacterized protein</fullName>
    </submittedName>
</protein>
<gene>
    <name evidence="2" type="ORF">SPIL2461_LOCUS20012</name>
</gene>
<feature type="transmembrane region" description="Helical" evidence="1">
    <location>
        <begin position="121"/>
        <end position="149"/>
    </location>
</feature>
<keyword evidence="1" id="KW-1133">Transmembrane helix</keyword>
<evidence type="ECO:0000313" key="3">
    <source>
        <dbReference type="Proteomes" id="UP000649617"/>
    </source>
</evidence>
<proteinExistence type="predicted"/>
<feature type="transmembrane region" description="Helical" evidence="1">
    <location>
        <begin position="208"/>
        <end position="226"/>
    </location>
</feature>
<feature type="transmembrane region" description="Helical" evidence="1">
    <location>
        <begin position="178"/>
        <end position="196"/>
    </location>
</feature>
<evidence type="ECO:0000256" key="1">
    <source>
        <dbReference type="SAM" id="Phobius"/>
    </source>
</evidence>
<feature type="transmembrane region" description="Helical" evidence="1">
    <location>
        <begin position="38"/>
        <end position="61"/>
    </location>
</feature>
<feature type="transmembrane region" description="Helical" evidence="1">
    <location>
        <begin position="81"/>
        <end position="100"/>
    </location>
</feature>